<dbReference type="EMBL" id="JACFXV010000043">
    <property type="protein sequence ID" value="MBA5776767.1"/>
    <property type="molecule type" value="Genomic_DNA"/>
</dbReference>
<dbReference type="Proteomes" id="UP000541109">
    <property type="component" value="Unassembled WGS sequence"/>
</dbReference>
<sequence length="122" mass="13328">MVDRAVARCVELGLVDDAAYAEMRVTSLRRRGRSSRKIRATLSAKGVEASVLDAAMQKDDGSDLAAAIIHARRRRIGPWRTKPADENTRSREIASICRAGFSYGIARRVVEANSPEDLASAD</sequence>
<protein>
    <recommendedName>
        <fullName evidence="3">Regulatory protein RecX</fullName>
    </recommendedName>
</protein>
<dbReference type="AlphaFoldDB" id="A0A839AD36"/>
<name>A0A839AD36_9HYPH</name>
<dbReference type="InterPro" id="IPR036388">
    <property type="entry name" value="WH-like_DNA-bd_sf"/>
</dbReference>
<evidence type="ECO:0000256" key="4">
    <source>
        <dbReference type="ARBA" id="ARBA00022490"/>
    </source>
</evidence>
<comment type="similarity">
    <text evidence="2">Belongs to the RecX family.</text>
</comment>
<evidence type="ECO:0000313" key="7">
    <source>
        <dbReference type="Proteomes" id="UP000541109"/>
    </source>
</evidence>
<dbReference type="GO" id="GO:0005737">
    <property type="term" value="C:cytoplasm"/>
    <property type="evidence" value="ECO:0007669"/>
    <property type="project" value="UniProtKB-SubCell"/>
</dbReference>
<evidence type="ECO:0000256" key="3">
    <source>
        <dbReference type="ARBA" id="ARBA00018111"/>
    </source>
</evidence>
<comment type="subcellular location">
    <subcellularLocation>
        <location evidence="1">Cytoplasm</location>
    </subcellularLocation>
</comment>
<dbReference type="Pfam" id="PF02631">
    <property type="entry name" value="RecX_HTH2"/>
    <property type="match status" value="1"/>
</dbReference>
<reference evidence="6 7" key="1">
    <citation type="submission" date="2020-07" db="EMBL/GenBank/DDBJ databases">
        <title>Stappia sp., F7233, whole genome shotgun sequencing project.</title>
        <authorList>
            <person name="Jiang S."/>
            <person name="Liu Z.W."/>
            <person name="Du Z.J."/>
        </authorList>
    </citation>
    <scope>NUCLEOTIDE SEQUENCE [LARGE SCALE GENOMIC DNA]</scope>
    <source>
        <strain evidence="6 7">F7233</strain>
    </source>
</reference>
<evidence type="ECO:0000259" key="5">
    <source>
        <dbReference type="Pfam" id="PF02631"/>
    </source>
</evidence>
<gene>
    <name evidence="6" type="ORF">H2509_06455</name>
</gene>
<keyword evidence="4" id="KW-0963">Cytoplasm</keyword>
<evidence type="ECO:0000313" key="6">
    <source>
        <dbReference type="EMBL" id="MBA5776767.1"/>
    </source>
</evidence>
<evidence type="ECO:0000256" key="2">
    <source>
        <dbReference type="ARBA" id="ARBA00009695"/>
    </source>
</evidence>
<comment type="caution">
    <text evidence="6">The sequence shown here is derived from an EMBL/GenBank/DDBJ whole genome shotgun (WGS) entry which is preliminary data.</text>
</comment>
<accession>A0A839AD36</accession>
<evidence type="ECO:0000256" key="1">
    <source>
        <dbReference type="ARBA" id="ARBA00004496"/>
    </source>
</evidence>
<feature type="domain" description="RecX second three-helical" evidence="5">
    <location>
        <begin position="16"/>
        <end position="56"/>
    </location>
</feature>
<organism evidence="6 7">
    <name type="scientific">Stappia albiluteola</name>
    <dbReference type="NCBI Taxonomy" id="2758565"/>
    <lineage>
        <taxon>Bacteria</taxon>
        <taxon>Pseudomonadati</taxon>
        <taxon>Pseudomonadota</taxon>
        <taxon>Alphaproteobacteria</taxon>
        <taxon>Hyphomicrobiales</taxon>
        <taxon>Stappiaceae</taxon>
        <taxon>Stappia</taxon>
    </lineage>
</organism>
<proteinExistence type="inferred from homology"/>
<dbReference type="Gene3D" id="1.10.10.10">
    <property type="entry name" value="Winged helix-like DNA-binding domain superfamily/Winged helix DNA-binding domain"/>
    <property type="match status" value="1"/>
</dbReference>
<dbReference type="InterPro" id="IPR053924">
    <property type="entry name" value="RecX_HTH_2nd"/>
</dbReference>
<keyword evidence="7" id="KW-1185">Reference proteome</keyword>